<sequence length="50" mass="5799">HDHKFTGFQQPLQSPDLRQTQNLWDVVERELLIVDGADAEPPRTTPLYLI</sequence>
<proteinExistence type="predicted"/>
<gene>
    <name evidence="1" type="primary">Nfu_g_1_011181</name>
</gene>
<feature type="non-terminal residue" evidence="1">
    <location>
        <position position="1"/>
    </location>
</feature>
<organism evidence="1">
    <name type="scientific">Nothobranchius kuhntae</name>
    <name type="common">Beira killifish</name>
    <dbReference type="NCBI Taxonomy" id="321403"/>
    <lineage>
        <taxon>Eukaryota</taxon>
        <taxon>Metazoa</taxon>
        <taxon>Chordata</taxon>
        <taxon>Craniata</taxon>
        <taxon>Vertebrata</taxon>
        <taxon>Euteleostomi</taxon>
        <taxon>Actinopterygii</taxon>
        <taxon>Neopterygii</taxon>
        <taxon>Teleostei</taxon>
        <taxon>Neoteleostei</taxon>
        <taxon>Acanthomorphata</taxon>
        <taxon>Ovalentaria</taxon>
        <taxon>Atherinomorphae</taxon>
        <taxon>Cyprinodontiformes</taxon>
        <taxon>Nothobranchiidae</taxon>
        <taxon>Nothobranchius</taxon>
    </lineage>
</organism>
<protein>
    <submittedName>
        <fullName evidence="1">Uncharacterized protein</fullName>
    </submittedName>
</protein>
<name>A0A1A8KRR7_NOTKU</name>
<evidence type="ECO:0000313" key="1">
    <source>
        <dbReference type="EMBL" id="SBR34339.1"/>
    </source>
</evidence>
<dbReference type="AlphaFoldDB" id="A0A1A8KRR7"/>
<dbReference type="EMBL" id="HAEE01014289">
    <property type="protein sequence ID" value="SBR34339.1"/>
    <property type="molecule type" value="Transcribed_RNA"/>
</dbReference>
<reference evidence="1" key="1">
    <citation type="submission" date="2016-05" db="EMBL/GenBank/DDBJ databases">
        <authorList>
            <person name="Lavstsen T."/>
            <person name="Jespersen J.S."/>
        </authorList>
    </citation>
    <scope>NUCLEOTIDE SEQUENCE</scope>
    <source>
        <tissue evidence="1">Brain</tissue>
    </source>
</reference>
<accession>A0A1A8KRR7</accession>
<reference evidence="1" key="2">
    <citation type="submission" date="2016-06" db="EMBL/GenBank/DDBJ databases">
        <title>The genome of a short-lived fish provides insights into sex chromosome evolution and the genetic control of aging.</title>
        <authorList>
            <person name="Reichwald K."/>
            <person name="Felder M."/>
            <person name="Petzold A."/>
            <person name="Koch P."/>
            <person name="Groth M."/>
            <person name="Platzer M."/>
        </authorList>
    </citation>
    <scope>NUCLEOTIDE SEQUENCE</scope>
    <source>
        <tissue evidence="1">Brain</tissue>
    </source>
</reference>